<dbReference type="Gene3D" id="3.30.40.10">
    <property type="entry name" value="Zinc/RING finger domain, C3HC4 (zinc finger)"/>
    <property type="match status" value="1"/>
</dbReference>
<reference evidence="9 10" key="1">
    <citation type="journal article" date="2023" name="G3 (Bethesda)">
        <title>A chromosome-length genome assembly and annotation of blackberry (Rubus argutus, cv. 'Hillquist').</title>
        <authorList>
            <person name="Bruna T."/>
            <person name="Aryal R."/>
            <person name="Dudchenko O."/>
            <person name="Sargent D.J."/>
            <person name="Mead D."/>
            <person name="Buti M."/>
            <person name="Cavallini A."/>
            <person name="Hytonen T."/>
            <person name="Andres J."/>
            <person name="Pham M."/>
            <person name="Weisz D."/>
            <person name="Mascagni F."/>
            <person name="Usai G."/>
            <person name="Natali L."/>
            <person name="Bassil N."/>
            <person name="Fernandez G.E."/>
            <person name="Lomsadze A."/>
            <person name="Armour M."/>
            <person name="Olukolu B."/>
            <person name="Poorten T."/>
            <person name="Britton C."/>
            <person name="Davik J."/>
            <person name="Ashrafi H."/>
            <person name="Aiden E.L."/>
            <person name="Borodovsky M."/>
            <person name="Worthington M."/>
        </authorList>
    </citation>
    <scope>NUCLEOTIDE SEQUENCE [LARGE SCALE GENOMIC DNA]</scope>
    <source>
        <strain evidence="9">PI 553951</strain>
    </source>
</reference>
<dbReference type="CDD" id="cd16454">
    <property type="entry name" value="RING-H2_PA-TM-RING"/>
    <property type="match status" value="1"/>
</dbReference>
<name>A0AAW1XNW1_RUBAR</name>
<evidence type="ECO:0000256" key="6">
    <source>
        <dbReference type="PROSITE-ProRule" id="PRU00175"/>
    </source>
</evidence>
<evidence type="ECO:0000256" key="4">
    <source>
        <dbReference type="ARBA" id="ARBA00022771"/>
    </source>
</evidence>
<dbReference type="GO" id="GO:0005737">
    <property type="term" value="C:cytoplasm"/>
    <property type="evidence" value="ECO:0007669"/>
    <property type="project" value="TreeGrafter"/>
</dbReference>
<dbReference type="PROSITE" id="PS50089">
    <property type="entry name" value="ZF_RING_2"/>
    <property type="match status" value="1"/>
</dbReference>
<evidence type="ECO:0000256" key="5">
    <source>
        <dbReference type="ARBA" id="ARBA00022833"/>
    </source>
</evidence>
<dbReference type="SMART" id="SM00184">
    <property type="entry name" value="RING"/>
    <property type="match status" value="1"/>
</dbReference>
<dbReference type="EMBL" id="JBEDUW010000003">
    <property type="protein sequence ID" value="KAK9938136.1"/>
    <property type="molecule type" value="Genomic_DNA"/>
</dbReference>
<dbReference type="Proteomes" id="UP001457282">
    <property type="component" value="Unassembled WGS sequence"/>
</dbReference>
<comment type="caution">
    <text evidence="9">The sequence shown here is derived from an EMBL/GenBank/DDBJ whole genome shotgun (WGS) entry which is preliminary data.</text>
</comment>
<organism evidence="9 10">
    <name type="scientific">Rubus argutus</name>
    <name type="common">Southern blackberry</name>
    <dbReference type="NCBI Taxonomy" id="59490"/>
    <lineage>
        <taxon>Eukaryota</taxon>
        <taxon>Viridiplantae</taxon>
        <taxon>Streptophyta</taxon>
        <taxon>Embryophyta</taxon>
        <taxon>Tracheophyta</taxon>
        <taxon>Spermatophyta</taxon>
        <taxon>Magnoliopsida</taxon>
        <taxon>eudicotyledons</taxon>
        <taxon>Gunneridae</taxon>
        <taxon>Pentapetalae</taxon>
        <taxon>rosids</taxon>
        <taxon>fabids</taxon>
        <taxon>Rosales</taxon>
        <taxon>Rosaceae</taxon>
        <taxon>Rosoideae</taxon>
        <taxon>Rosoideae incertae sedis</taxon>
        <taxon>Rubus</taxon>
    </lineage>
</organism>
<feature type="compositionally biased region" description="Basic and acidic residues" evidence="7">
    <location>
        <begin position="36"/>
        <end position="50"/>
    </location>
</feature>
<comment type="catalytic activity">
    <reaction evidence="1">
        <text>S-ubiquitinyl-[E2 ubiquitin-conjugating enzyme]-L-cysteine + [acceptor protein]-L-lysine = [E2 ubiquitin-conjugating enzyme]-L-cysteine + N(6)-ubiquitinyl-[acceptor protein]-L-lysine.</text>
        <dbReference type="EC" id="2.3.2.27"/>
    </reaction>
</comment>
<dbReference type="AlphaFoldDB" id="A0AAW1XNW1"/>
<keyword evidence="3" id="KW-0479">Metal-binding</keyword>
<dbReference type="InterPro" id="IPR013083">
    <property type="entry name" value="Znf_RING/FYVE/PHD"/>
</dbReference>
<evidence type="ECO:0000256" key="1">
    <source>
        <dbReference type="ARBA" id="ARBA00000900"/>
    </source>
</evidence>
<dbReference type="GO" id="GO:0016567">
    <property type="term" value="P:protein ubiquitination"/>
    <property type="evidence" value="ECO:0007669"/>
    <property type="project" value="TreeGrafter"/>
</dbReference>
<evidence type="ECO:0000256" key="2">
    <source>
        <dbReference type="ARBA" id="ARBA00012483"/>
    </source>
</evidence>
<evidence type="ECO:0000313" key="9">
    <source>
        <dbReference type="EMBL" id="KAK9938136.1"/>
    </source>
</evidence>
<dbReference type="PANTHER" id="PTHR15710">
    <property type="entry name" value="E3 UBIQUITIN-PROTEIN LIGASE PRAJA"/>
    <property type="match status" value="1"/>
</dbReference>
<accession>A0AAW1XNW1</accession>
<evidence type="ECO:0000259" key="8">
    <source>
        <dbReference type="PROSITE" id="PS50089"/>
    </source>
</evidence>
<dbReference type="EC" id="2.3.2.27" evidence="2"/>
<feature type="domain" description="RING-type" evidence="8">
    <location>
        <begin position="159"/>
        <end position="201"/>
    </location>
</feature>
<dbReference type="Pfam" id="PF13639">
    <property type="entry name" value="zf-RING_2"/>
    <property type="match status" value="1"/>
</dbReference>
<dbReference type="GO" id="GO:0061630">
    <property type="term" value="F:ubiquitin protein ligase activity"/>
    <property type="evidence" value="ECO:0007669"/>
    <property type="project" value="UniProtKB-EC"/>
</dbReference>
<dbReference type="GO" id="GO:0008270">
    <property type="term" value="F:zinc ion binding"/>
    <property type="evidence" value="ECO:0007669"/>
    <property type="project" value="UniProtKB-KW"/>
</dbReference>
<dbReference type="PANTHER" id="PTHR15710:SF196">
    <property type="entry name" value="F6A14.12 PROTEIN-RELATED"/>
    <property type="match status" value="1"/>
</dbReference>
<evidence type="ECO:0000256" key="7">
    <source>
        <dbReference type="SAM" id="MobiDB-lite"/>
    </source>
</evidence>
<sequence length="207" mass="23637">MSDYKKAFDTFQEGLKHDPTYKGLLGGVKSCLQKLHEGTSGDDSRKDKPAEGTILSQQEKGENKCNKAGVCRSPFYKVLQSMRVPRHEQQPIVAKIFEVVANSNNIDDGAYWGWYEGVKRESHAVGLDREELETYKPRPKPVSKSAIKELERVRLDRSCGICMEDFEDGFIATRFPCLHIFHGHCILSWLENHHNYCPMCRYPVPTS</sequence>
<feature type="region of interest" description="Disordered" evidence="7">
    <location>
        <begin position="36"/>
        <end position="60"/>
    </location>
</feature>
<dbReference type="InterPro" id="IPR001841">
    <property type="entry name" value="Znf_RING"/>
</dbReference>
<dbReference type="SUPFAM" id="SSF57850">
    <property type="entry name" value="RING/U-box"/>
    <property type="match status" value="1"/>
</dbReference>
<evidence type="ECO:0000313" key="10">
    <source>
        <dbReference type="Proteomes" id="UP001457282"/>
    </source>
</evidence>
<gene>
    <name evidence="9" type="ORF">M0R45_014892</name>
</gene>
<keyword evidence="4 6" id="KW-0863">Zinc-finger</keyword>
<evidence type="ECO:0000256" key="3">
    <source>
        <dbReference type="ARBA" id="ARBA00022723"/>
    </source>
</evidence>
<keyword evidence="5" id="KW-0862">Zinc</keyword>
<keyword evidence="10" id="KW-1185">Reference proteome</keyword>
<protein>
    <recommendedName>
        <fullName evidence="2">RING-type E3 ubiquitin transferase</fullName>
        <ecNumber evidence="2">2.3.2.27</ecNumber>
    </recommendedName>
</protein>
<proteinExistence type="predicted"/>